<name>A0AAE0AWH8_9ROSI</name>
<evidence type="ECO:0000256" key="2">
    <source>
        <dbReference type="SAM" id="Phobius"/>
    </source>
</evidence>
<keyword evidence="2" id="KW-0812">Transmembrane</keyword>
<evidence type="ECO:0000313" key="4">
    <source>
        <dbReference type="Proteomes" id="UP001281410"/>
    </source>
</evidence>
<evidence type="ECO:0000256" key="1">
    <source>
        <dbReference type="SAM" id="MobiDB-lite"/>
    </source>
</evidence>
<organism evidence="3 4">
    <name type="scientific">Dipteronia sinensis</name>
    <dbReference type="NCBI Taxonomy" id="43782"/>
    <lineage>
        <taxon>Eukaryota</taxon>
        <taxon>Viridiplantae</taxon>
        <taxon>Streptophyta</taxon>
        <taxon>Embryophyta</taxon>
        <taxon>Tracheophyta</taxon>
        <taxon>Spermatophyta</taxon>
        <taxon>Magnoliopsida</taxon>
        <taxon>eudicotyledons</taxon>
        <taxon>Gunneridae</taxon>
        <taxon>Pentapetalae</taxon>
        <taxon>rosids</taxon>
        <taxon>malvids</taxon>
        <taxon>Sapindales</taxon>
        <taxon>Sapindaceae</taxon>
        <taxon>Hippocastanoideae</taxon>
        <taxon>Acereae</taxon>
        <taxon>Dipteronia</taxon>
    </lineage>
</organism>
<proteinExistence type="predicted"/>
<feature type="transmembrane region" description="Helical" evidence="2">
    <location>
        <begin position="39"/>
        <end position="58"/>
    </location>
</feature>
<dbReference type="Proteomes" id="UP001281410">
    <property type="component" value="Unassembled WGS sequence"/>
</dbReference>
<keyword evidence="4" id="KW-1185">Reference proteome</keyword>
<sequence length="93" mass="10652">MRAVAVAAAQRSGGSKDDVMPQHNNHQELPFTGYTLLHLSRPLVLAFSLFFLLIWFVCSKVTCWRYYHEKGFSLADWRSNILVFAMKSSCLNL</sequence>
<keyword evidence="2" id="KW-0472">Membrane</keyword>
<reference evidence="3" key="1">
    <citation type="journal article" date="2023" name="Plant J.">
        <title>Genome sequences and population genomics provide insights into the demographic history, inbreeding, and mutation load of two 'living fossil' tree species of Dipteronia.</title>
        <authorList>
            <person name="Feng Y."/>
            <person name="Comes H.P."/>
            <person name="Chen J."/>
            <person name="Zhu S."/>
            <person name="Lu R."/>
            <person name="Zhang X."/>
            <person name="Li P."/>
            <person name="Qiu J."/>
            <person name="Olsen K.M."/>
            <person name="Qiu Y."/>
        </authorList>
    </citation>
    <scope>NUCLEOTIDE SEQUENCE</scope>
    <source>
        <strain evidence="3">NBL</strain>
    </source>
</reference>
<keyword evidence="2" id="KW-1133">Transmembrane helix</keyword>
<comment type="caution">
    <text evidence="3">The sequence shown here is derived from an EMBL/GenBank/DDBJ whole genome shotgun (WGS) entry which is preliminary data.</text>
</comment>
<protein>
    <submittedName>
        <fullName evidence="3">Uncharacterized protein</fullName>
    </submittedName>
</protein>
<gene>
    <name evidence="3" type="ORF">Dsin_004769</name>
</gene>
<dbReference type="AlphaFoldDB" id="A0AAE0AWH8"/>
<evidence type="ECO:0000313" key="3">
    <source>
        <dbReference type="EMBL" id="KAK3224907.1"/>
    </source>
</evidence>
<feature type="region of interest" description="Disordered" evidence="1">
    <location>
        <begin position="1"/>
        <end position="22"/>
    </location>
</feature>
<accession>A0AAE0AWH8</accession>
<dbReference type="EMBL" id="JANJYJ010000002">
    <property type="protein sequence ID" value="KAK3224907.1"/>
    <property type="molecule type" value="Genomic_DNA"/>
</dbReference>